<sequence>MIVSGADTGHGDPGMKQPSVSSIVWSWERNAFKYKALMRLQEPSTEITKDLYEMMEACDAFAIWRHKSYFVLPCSMLSRIMHDAKEDLPGE</sequence>
<dbReference type="EMBL" id="KN832979">
    <property type="protein sequence ID" value="KIM87514.1"/>
    <property type="molecule type" value="Genomic_DNA"/>
</dbReference>
<gene>
    <name evidence="1" type="ORF">PILCRDRAFT_815037</name>
</gene>
<accession>A0A0C3G6S4</accession>
<dbReference type="Proteomes" id="UP000054166">
    <property type="component" value="Unassembled WGS sequence"/>
</dbReference>
<keyword evidence="2" id="KW-1185">Reference proteome</keyword>
<proteinExistence type="predicted"/>
<reference evidence="2" key="2">
    <citation type="submission" date="2015-01" db="EMBL/GenBank/DDBJ databases">
        <title>Evolutionary Origins and Diversification of the Mycorrhizal Mutualists.</title>
        <authorList>
            <consortium name="DOE Joint Genome Institute"/>
            <consortium name="Mycorrhizal Genomics Consortium"/>
            <person name="Kohler A."/>
            <person name="Kuo A."/>
            <person name="Nagy L.G."/>
            <person name="Floudas D."/>
            <person name="Copeland A."/>
            <person name="Barry K.W."/>
            <person name="Cichocki N."/>
            <person name="Veneault-Fourrey C."/>
            <person name="LaButti K."/>
            <person name="Lindquist E.A."/>
            <person name="Lipzen A."/>
            <person name="Lundell T."/>
            <person name="Morin E."/>
            <person name="Murat C."/>
            <person name="Riley R."/>
            <person name="Ohm R."/>
            <person name="Sun H."/>
            <person name="Tunlid A."/>
            <person name="Henrissat B."/>
            <person name="Grigoriev I.V."/>
            <person name="Hibbett D.S."/>
            <person name="Martin F."/>
        </authorList>
    </citation>
    <scope>NUCLEOTIDE SEQUENCE [LARGE SCALE GENOMIC DNA]</scope>
    <source>
        <strain evidence="2">F 1598</strain>
    </source>
</reference>
<dbReference type="InParanoid" id="A0A0C3G6S4"/>
<dbReference type="OrthoDB" id="10252740at2759"/>
<dbReference type="Gene3D" id="3.30.420.10">
    <property type="entry name" value="Ribonuclease H-like superfamily/Ribonuclease H"/>
    <property type="match status" value="1"/>
</dbReference>
<protein>
    <submittedName>
        <fullName evidence="1">Uncharacterized protein</fullName>
    </submittedName>
</protein>
<name>A0A0C3G6S4_PILCF</name>
<reference evidence="1 2" key="1">
    <citation type="submission" date="2014-04" db="EMBL/GenBank/DDBJ databases">
        <authorList>
            <consortium name="DOE Joint Genome Institute"/>
            <person name="Kuo A."/>
            <person name="Tarkka M."/>
            <person name="Buscot F."/>
            <person name="Kohler A."/>
            <person name="Nagy L.G."/>
            <person name="Floudas D."/>
            <person name="Copeland A."/>
            <person name="Barry K.W."/>
            <person name="Cichocki N."/>
            <person name="Veneault-Fourrey C."/>
            <person name="LaButti K."/>
            <person name="Lindquist E.A."/>
            <person name="Lipzen A."/>
            <person name="Lundell T."/>
            <person name="Morin E."/>
            <person name="Murat C."/>
            <person name="Sun H."/>
            <person name="Tunlid A."/>
            <person name="Henrissat B."/>
            <person name="Grigoriev I.V."/>
            <person name="Hibbett D.S."/>
            <person name="Martin F."/>
            <person name="Nordberg H.P."/>
            <person name="Cantor M.N."/>
            <person name="Hua S.X."/>
        </authorList>
    </citation>
    <scope>NUCLEOTIDE SEQUENCE [LARGE SCALE GENOMIC DNA]</scope>
    <source>
        <strain evidence="1 2">F 1598</strain>
    </source>
</reference>
<dbReference type="GO" id="GO:0003676">
    <property type="term" value="F:nucleic acid binding"/>
    <property type="evidence" value="ECO:0007669"/>
    <property type="project" value="InterPro"/>
</dbReference>
<organism evidence="1 2">
    <name type="scientific">Piloderma croceum (strain F 1598)</name>
    <dbReference type="NCBI Taxonomy" id="765440"/>
    <lineage>
        <taxon>Eukaryota</taxon>
        <taxon>Fungi</taxon>
        <taxon>Dikarya</taxon>
        <taxon>Basidiomycota</taxon>
        <taxon>Agaricomycotina</taxon>
        <taxon>Agaricomycetes</taxon>
        <taxon>Agaricomycetidae</taxon>
        <taxon>Atheliales</taxon>
        <taxon>Atheliaceae</taxon>
        <taxon>Piloderma</taxon>
    </lineage>
</organism>
<evidence type="ECO:0000313" key="2">
    <source>
        <dbReference type="Proteomes" id="UP000054166"/>
    </source>
</evidence>
<dbReference type="STRING" id="765440.A0A0C3G6S4"/>
<dbReference type="InterPro" id="IPR036397">
    <property type="entry name" value="RNaseH_sf"/>
</dbReference>
<evidence type="ECO:0000313" key="1">
    <source>
        <dbReference type="EMBL" id="KIM87514.1"/>
    </source>
</evidence>
<dbReference type="HOGENOM" id="CLU_2427815_0_0_1"/>
<dbReference type="AlphaFoldDB" id="A0A0C3G6S4"/>